<name>A0A4R1I493_PSEEN</name>
<dbReference type="Proteomes" id="UP000295560">
    <property type="component" value="Unassembled WGS sequence"/>
</dbReference>
<evidence type="ECO:0000313" key="3">
    <source>
        <dbReference type="EMBL" id="TCK24842.1"/>
    </source>
</evidence>
<reference evidence="3 4" key="1">
    <citation type="submission" date="2019-03" db="EMBL/GenBank/DDBJ databases">
        <title>Sequencing the genomes of 1000 actinobacteria strains.</title>
        <authorList>
            <person name="Klenk H.-P."/>
        </authorList>
    </citation>
    <scope>NUCLEOTIDE SEQUENCE [LARGE SCALE GENOMIC DNA]</scope>
    <source>
        <strain evidence="3 4">DSM 44969</strain>
    </source>
</reference>
<dbReference type="AlphaFoldDB" id="A0A4R1I493"/>
<dbReference type="InterPro" id="IPR029016">
    <property type="entry name" value="GAF-like_dom_sf"/>
</dbReference>
<feature type="region of interest" description="Disordered" evidence="1">
    <location>
        <begin position="183"/>
        <end position="238"/>
    </location>
</feature>
<dbReference type="RefSeq" id="WP_132421237.1">
    <property type="nucleotide sequence ID" value="NZ_SMFZ01000001.1"/>
</dbReference>
<feature type="compositionally biased region" description="Pro residues" evidence="1">
    <location>
        <begin position="297"/>
        <end position="308"/>
    </location>
</feature>
<feature type="compositionally biased region" description="Acidic residues" evidence="1">
    <location>
        <begin position="212"/>
        <end position="230"/>
    </location>
</feature>
<accession>A0A4R1I493</accession>
<dbReference type="OrthoDB" id="3577653at2"/>
<keyword evidence="4" id="KW-1185">Reference proteome</keyword>
<dbReference type="InterPro" id="IPR003018">
    <property type="entry name" value="GAF"/>
</dbReference>
<organism evidence="3 4">
    <name type="scientific">Pseudonocardia endophytica</name>
    <dbReference type="NCBI Taxonomy" id="401976"/>
    <lineage>
        <taxon>Bacteria</taxon>
        <taxon>Bacillati</taxon>
        <taxon>Actinomycetota</taxon>
        <taxon>Actinomycetes</taxon>
        <taxon>Pseudonocardiales</taxon>
        <taxon>Pseudonocardiaceae</taxon>
        <taxon>Pseudonocardia</taxon>
    </lineage>
</organism>
<comment type="caution">
    <text evidence="3">The sequence shown here is derived from an EMBL/GenBank/DDBJ whole genome shotgun (WGS) entry which is preliminary data.</text>
</comment>
<feature type="compositionally biased region" description="Pro residues" evidence="1">
    <location>
        <begin position="323"/>
        <end position="337"/>
    </location>
</feature>
<dbReference type="SUPFAM" id="SSF55781">
    <property type="entry name" value="GAF domain-like"/>
    <property type="match status" value="1"/>
</dbReference>
<dbReference type="EMBL" id="SMFZ01000001">
    <property type="protein sequence ID" value="TCK24842.1"/>
    <property type="molecule type" value="Genomic_DNA"/>
</dbReference>
<feature type="compositionally biased region" description="Basic residues" evidence="1">
    <location>
        <begin position="386"/>
        <end position="395"/>
    </location>
</feature>
<feature type="compositionally biased region" description="Low complexity" evidence="1">
    <location>
        <begin position="350"/>
        <end position="375"/>
    </location>
</feature>
<protein>
    <submittedName>
        <fullName evidence="3">GAF domain-containing protein</fullName>
    </submittedName>
</protein>
<evidence type="ECO:0000313" key="4">
    <source>
        <dbReference type="Proteomes" id="UP000295560"/>
    </source>
</evidence>
<feature type="region of interest" description="Disordered" evidence="1">
    <location>
        <begin position="278"/>
        <end position="395"/>
    </location>
</feature>
<proteinExistence type="predicted"/>
<evidence type="ECO:0000256" key="1">
    <source>
        <dbReference type="SAM" id="MobiDB-lite"/>
    </source>
</evidence>
<dbReference type="Gene3D" id="3.30.450.40">
    <property type="match status" value="1"/>
</dbReference>
<evidence type="ECO:0000259" key="2">
    <source>
        <dbReference type="Pfam" id="PF13185"/>
    </source>
</evidence>
<sequence length="395" mass="40583">MAAPLPSSRPDASTAVMRIALQVGATPVAHVDIGTMLTGVCSALPPAVGVAAAVLVLTDPADPRDPEGQQVFASDDAANRLGLIQQRAGRGPVPAAVRGDRPLAVPDLTVSGPPELAAAAADCGLVRSLVVPLSESGQPAGGLQLLAGSDASLDERSASMLSPLMGALSARLADARELARVSARVTPDVEQDEDPEFPPETTAVPTLVEQGPEPDPESADPDTNDAEDGDGYAAESDDVAHEETLPLVPVTPHPVVFGETPPVTERDPVTDLFAAGETVEETPPTGQARLGWEGPEHTPPPTAVPPRALPARVPSLGRVARPTPHPVPRPVPRPVPAAVPEQRSEAVPMADPTAAPEPAGPAPVAAGPVPAPEDATNGTDDPTWRVPRHRLRDEI</sequence>
<dbReference type="Pfam" id="PF13185">
    <property type="entry name" value="GAF_2"/>
    <property type="match status" value="1"/>
</dbReference>
<gene>
    <name evidence="3" type="ORF">EV378_0635</name>
</gene>
<feature type="domain" description="GAF" evidence="2">
    <location>
        <begin position="32"/>
        <end position="169"/>
    </location>
</feature>
<feature type="compositionally biased region" description="Low complexity" evidence="1">
    <location>
        <begin position="309"/>
        <end position="322"/>
    </location>
</feature>